<dbReference type="AlphaFoldDB" id="A0A238VAZ8"/>
<evidence type="ECO:0000256" key="3">
    <source>
        <dbReference type="ARBA" id="ARBA00022452"/>
    </source>
</evidence>
<keyword evidence="4 8" id="KW-0812">Transmembrane</keyword>
<keyword evidence="13" id="KW-1185">Reference proteome</keyword>
<dbReference type="Gene3D" id="2.40.170.20">
    <property type="entry name" value="TonB-dependent receptor, beta-barrel domain"/>
    <property type="match status" value="1"/>
</dbReference>
<dbReference type="InterPro" id="IPR023996">
    <property type="entry name" value="TonB-dep_OMP_SusC/RagA"/>
</dbReference>
<dbReference type="Pfam" id="PF00593">
    <property type="entry name" value="TonB_dep_Rec_b-barrel"/>
    <property type="match status" value="1"/>
</dbReference>
<evidence type="ECO:0000256" key="1">
    <source>
        <dbReference type="ARBA" id="ARBA00004571"/>
    </source>
</evidence>
<dbReference type="PROSITE" id="PS52016">
    <property type="entry name" value="TONB_DEPENDENT_REC_3"/>
    <property type="match status" value="1"/>
</dbReference>
<evidence type="ECO:0000256" key="7">
    <source>
        <dbReference type="ARBA" id="ARBA00023237"/>
    </source>
</evidence>
<dbReference type="Gene3D" id="2.170.130.10">
    <property type="entry name" value="TonB-dependent receptor, plug domain"/>
    <property type="match status" value="1"/>
</dbReference>
<dbReference type="InterPro" id="IPR036942">
    <property type="entry name" value="Beta-barrel_TonB_sf"/>
</dbReference>
<evidence type="ECO:0000259" key="11">
    <source>
        <dbReference type="Pfam" id="PF07715"/>
    </source>
</evidence>
<dbReference type="SUPFAM" id="SSF49464">
    <property type="entry name" value="Carboxypeptidase regulatory domain-like"/>
    <property type="match status" value="1"/>
</dbReference>
<dbReference type="InterPro" id="IPR023997">
    <property type="entry name" value="TonB-dep_OMP_SusC/RagA_CS"/>
</dbReference>
<dbReference type="InterPro" id="IPR008969">
    <property type="entry name" value="CarboxyPept-like_regulatory"/>
</dbReference>
<feature type="domain" description="TonB-dependent receptor-like beta-barrel" evidence="10">
    <location>
        <begin position="371"/>
        <end position="968"/>
    </location>
</feature>
<gene>
    <name evidence="12" type="ORF">SAMN06265371_101132</name>
</gene>
<reference evidence="12 13" key="1">
    <citation type="submission" date="2017-06" db="EMBL/GenBank/DDBJ databases">
        <authorList>
            <person name="Kim H.J."/>
            <person name="Triplett B.A."/>
        </authorList>
    </citation>
    <scope>NUCLEOTIDE SEQUENCE [LARGE SCALE GENOMIC DNA]</scope>
    <source>
        <strain evidence="12 13">DSM 29150</strain>
    </source>
</reference>
<accession>A0A238VAZ8</accession>
<evidence type="ECO:0000256" key="4">
    <source>
        <dbReference type="ARBA" id="ARBA00022692"/>
    </source>
</evidence>
<keyword evidence="2 8" id="KW-0813">Transport</keyword>
<dbReference type="Pfam" id="PF13715">
    <property type="entry name" value="CarbopepD_reg_2"/>
    <property type="match status" value="1"/>
</dbReference>
<evidence type="ECO:0000313" key="12">
    <source>
        <dbReference type="EMBL" id="SNR31371.1"/>
    </source>
</evidence>
<dbReference type="RefSeq" id="WP_245813382.1">
    <property type="nucleotide sequence ID" value="NZ_FZNT01000001.1"/>
</dbReference>
<dbReference type="InterPro" id="IPR039426">
    <property type="entry name" value="TonB-dep_rcpt-like"/>
</dbReference>
<comment type="subcellular location">
    <subcellularLocation>
        <location evidence="1 8">Cell outer membrane</location>
        <topology evidence="1 8">Multi-pass membrane protein</topology>
    </subcellularLocation>
</comment>
<dbReference type="NCBIfam" id="TIGR04056">
    <property type="entry name" value="OMP_RagA_SusC"/>
    <property type="match status" value="1"/>
</dbReference>
<dbReference type="NCBIfam" id="TIGR04057">
    <property type="entry name" value="SusC_RagA_signa"/>
    <property type="match status" value="1"/>
</dbReference>
<name>A0A238VAZ8_9FLAO</name>
<dbReference type="EMBL" id="FZNT01000001">
    <property type="protein sequence ID" value="SNR31371.1"/>
    <property type="molecule type" value="Genomic_DNA"/>
</dbReference>
<dbReference type="InterPro" id="IPR000531">
    <property type="entry name" value="Beta-barrel_TonB"/>
</dbReference>
<keyword evidence="5 9" id="KW-0798">TonB box</keyword>
<evidence type="ECO:0000313" key="13">
    <source>
        <dbReference type="Proteomes" id="UP000198384"/>
    </source>
</evidence>
<dbReference type="Pfam" id="PF07715">
    <property type="entry name" value="Plug"/>
    <property type="match status" value="1"/>
</dbReference>
<comment type="similarity">
    <text evidence="8 9">Belongs to the TonB-dependent receptor family.</text>
</comment>
<dbReference type="GO" id="GO:0009279">
    <property type="term" value="C:cell outer membrane"/>
    <property type="evidence" value="ECO:0007669"/>
    <property type="project" value="UniProtKB-SubCell"/>
</dbReference>
<evidence type="ECO:0000256" key="9">
    <source>
        <dbReference type="RuleBase" id="RU003357"/>
    </source>
</evidence>
<evidence type="ECO:0000256" key="5">
    <source>
        <dbReference type="ARBA" id="ARBA00023077"/>
    </source>
</evidence>
<dbReference type="InterPro" id="IPR012910">
    <property type="entry name" value="Plug_dom"/>
</dbReference>
<proteinExistence type="inferred from homology"/>
<keyword evidence="7 8" id="KW-0998">Cell outer membrane</keyword>
<evidence type="ECO:0000256" key="6">
    <source>
        <dbReference type="ARBA" id="ARBA00023136"/>
    </source>
</evidence>
<evidence type="ECO:0000256" key="2">
    <source>
        <dbReference type="ARBA" id="ARBA00022448"/>
    </source>
</evidence>
<protein>
    <submittedName>
        <fullName evidence="12">TonB-linked outer membrane protein, SusC/RagA family</fullName>
    </submittedName>
</protein>
<keyword evidence="3 8" id="KW-1134">Transmembrane beta strand</keyword>
<keyword evidence="6 8" id="KW-0472">Membrane</keyword>
<dbReference type="InterPro" id="IPR037066">
    <property type="entry name" value="Plug_dom_sf"/>
</dbReference>
<evidence type="ECO:0000259" key="10">
    <source>
        <dbReference type="Pfam" id="PF00593"/>
    </source>
</evidence>
<sequence length="1016" mass="111013">MKKEQLTLLGRRSMLLLLFVIFAIPQIYGQNITVKGTVKDEQNLPLPGANVLVKGTNTGELTGFDGDFTIVTDSNATLLISFIGYKSQEVAINGKTVIDVILTEDANALDEVVIVGYGSQAKSDLTGSVGVVNSKEIDKLTYSDPAQALQGRIAGVNVTTGGGAPGAKSIVTIRGSGTLSDAGPLYVIDGMLTGSMSSINPGDIASVSVLKDASASAIYGSRAANGVIIITTKKGKKGEVKIDFDSSYGWQKAVNVIDYATAEEYAAISNRARDNDGVARVPANDSEFNPNYTSDIQNESLRTAPVQNYNIRFYGGGENGTYSVSLNHYDQDGIVKESDYQRTTARFNVGLEKGIFKLESSVGLTRTVDNYNNYFNQERDLIPTIRTKDDDDNWSANDHDGAFGAFYGVGSAINSLGLASIEDRTVKRNTVIGNIGASLKIVKGLTYKLNLGIESYADNNFKFTPEYFFNEASLGNTIFAELNERNTNYLSTLVENTLSYKGDWDKHSLDAIVGYTEQLSNTRYLGAKARTFPSNDIKVASAAQDRVEMPSQDLTKGIQSYFGRVSYSYDERYLFTATVRRDGSSLFKEDLRWGTFPSVAIGWNLSNEKFMLNFKALSDIKFRASYGEVGSDNVGIYAIYPELNLNSEAVIGNPQIRVPGYSITKGVNSNITWETTKTTDIGIDFTALNNRLNVTLDYFIKDSEDVLVSLRPPLYTGFDNDVPFNSASVSNKGFEFLAGYNDQFGEVSFNASANFTILNNEVTALGNATPIIAGGFTSNGLLGTKTDVGQPISSFFGYVTDGIYQTDEEAIAANDSFNPHAGDIRFKDLDNDGDVDTDDQTYLGNPTPNFMYGFNVSAEYKGFDLSLFFNGVSGNKILNGVRYRGYFDTEGNYLADALNAWTPENTSSNIPKNTLSDTGYNRRMSNFYLENGAYFRLRNAQLGYSLPSDIMEKIKISKIRIYASASNVFTITNYTGYYPEVGRNSRGNSTQIFSSGVDEGSYPVPRTIQLGVQVSF</sequence>
<dbReference type="Proteomes" id="UP000198384">
    <property type="component" value="Unassembled WGS sequence"/>
</dbReference>
<dbReference type="SUPFAM" id="SSF56935">
    <property type="entry name" value="Porins"/>
    <property type="match status" value="1"/>
</dbReference>
<feature type="domain" description="TonB-dependent receptor plug" evidence="11">
    <location>
        <begin position="122"/>
        <end position="227"/>
    </location>
</feature>
<organism evidence="12 13">
    <name type="scientific">Lutibacter agarilyticus</name>
    <dbReference type="NCBI Taxonomy" id="1109740"/>
    <lineage>
        <taxon>Bacteria</taxon>
        <taxon>Pseudomonadati</taxon>
        <taxon>Bacteroidota</taxon>
        <taxon>Flavobacteriia</taxon>
        <taxon>Flavobacteriales</taxon>
        <taxon>Flavobacteriaceae</taxon>
        <taxon>Lutibacter</taxon>
    </lineage>
</organism>
<evidence type="ECO:0000256" key="8">
    <source>
        <dbReference type="PROSITE-ProRule" id="PRU01360"/>
    </source>
</evidence>
<dbReference type="Gene3D" id="2.60.40.1120">
    <property type="entry name" value="Carboxypeptidase-like, regulatory domain"/>
    <property type="match status" value="1"/>
</dbReference>